<dbReference type="RefSeq" id="WP_216941277.1">
    <property type="nucleotide sequence ID" value="NZ_CP077062.1"/>
</dbReference>
<keyword evidence="3" id="KW-0378">Hydrolase</keyword>
<sequence length="485" mass="48933">MSTRRLALSVLLPGFLGTTVPGWLGERLAEGLAGVCLFGQNVGSAEQVRALTGDLHAVRHGVLVASDEEGGSVTRLDARAGSPWPGHATLGALDDPAATFEVAVGLGAAAAAAGLDLVLAPVLDVNSEPDNPVIGVRSFGATPDLVSRHGVAFVTGLARGGVLACAKHFPGHGATRTDSHVGLPVVDVDQRTWRERDLAPFAAAVRAGVPAVMTAHVVVGDVDDRPATLSPRVLGVLREDLGFAGVVVSDALDMRAISAGVGRGEGAVLALAAGVDLLCVGNPEFPDPYDDEAAVEEVVAAVERAVADGRLPVARLEEASARVAALATRAAVPVAPAAAADLGTAVAARALRVSGDVRLADRAVVLVPRAAVSYAAGRTDSALVSGLRSARPGWPVHDVRDPDEARAAASGAGPDAGLEVLLVVEGRPDPSYAAVVAAVLADHPRAVVVYGGLPTPHDAGGRTVHTHGTGAATAAATLDLILGER</sequence>
<keyword evidence="4" id="KW-1185">Reference proteome</keyword>
<comment type="similarity">
    <text evidence="1">Belongs to the glycosyl hydrolase 3 family.</text>
</comment>
<dbReference type="PANTHER" id="PTHR30480">
    <property type="entry name" value="BETA-HEXOSAMINIDASE-RELATED"/>
    <property type="match status" value="1"/>
</dbReference>
<dbReference type="InterPro" id="IPR001764">
    <property type="entry name" value="Glyco_hydro_3_N"/>
</dbReference>
<evidence type="ECO:0000313" key="4">
    <source>
        <dbReference type="Proteomes" id="UP000683575"/>
    </source>
</evidence>
<dbReference type="AlphaFoldDB" id="A0A975T0R4"/>
<dbReference type="GO" id="GO:0004553">
    <property type="term" value="F:hydrolase activity, hydrolyzing O-glycosyl compounds"/>
    <property type="evidence" value="ECO:0007669"/>
    <property type="project" value="InterPro"/>
</dbReference>
<dbReference type="GO" id="GO:0005975">
    <property type="term" value="P:carbohydrate metabolic process"/>
    <property type="evidence" value="ECO:0007669"/>
    <property type="project" value="InterPro"/>
</dbReference>
<evidence type="ECO:0000313" key="3">
    <source>
        <dbReference type="EMBL" id="QWZ09431.1"/>
    </source>
</evidence>
<dbReference type="GO" id="GO:0009254">
    <property type="term" value="P:peptidoglycan turnover"/>
    <property type="evidence" value="ECO:0007669"/>
    <property type="project" value="TreeGrafter"/>
</dbReference>
<feature type="domain" description="Glycoside hydrolase family 3 N-terminal" evidence="2">
    <location>
        <begin position="31"/>
        <end position="325"/>
    </location>
</feature>
<accession>A0A975T0R4</accession>
<dbReference type="PANTHER" id="PTHR30480:SF16">
    <property type="entry name" value="GLYCOSIDE HYDROLASE FAMILY 3 DOMAIN PROTEIN"/>
    <property type="match status" value="1"/>
</dbReference>
<protein>
    <submittedName>
        <fullName evidence="3">Glycoside hydrolase</fullName>
    </submittedName>
</protein>
<dbReference type="InterPro" id="IPR050226">
    <property type="entry name" value="NagZ_Beta-hexosaminidase"/>
</dbReference>
<gene>
    <name evidence="3" type="ORF">KRR39_06595</name>
</gene>
<dbReference type="EMBL" id="CP077062">
    <property type="protein sequence ID" value="QWZ09431.1"/>
    <property type="molecule type" value="Genomic_DNA"/>
</dbReference>
<reference evidence="3" key="1">
    <citation type="submission" date="2021-06" db="EMBL/GenBank/DDBJ databases">
        <title>Complete genome sequence of Nocardioides sp. G188.</title>
        <authorList>
            <person name="Im W.-T."/>
        </authorList>
    </citation>
    <scope>NUCLEOTIDE SEQUENCE</scope>
    <source>
        <strain evidence="3">G188</strain>
    </source>
</reference>
<evidence type="ECO:0000256" key="1">
    <source>
        <dbReference type="ARBA" id="ARBA00005336"/>
    </source>
</evidence>
<dbReference type="Pfam" id="PF00933">
    <property type="entry name" value="Glyco_hydro_3"/>
    <property type="match status" value="1"/>
</dbReference>
<dbReference type="Proteomes" id="UP000683575">
    <property type="component" value="Chromosome"/>
</dbReference>
<evidence type="ECO:0000259" key="2">
    <source>
        <dbReference type="Pfam" id="PF00933"/>
    </source>
</evidence>
<dbReference type="KEGG" id="nps:KRR39_06595"/>
<organism evidence="3 4">
    <name type="scientific">Nocardioides panacis</name>
    <dbReference type="NCBI Taxonomy" id="2849501"/>
    <lineage>
        <taxon>Bacteria</taxon>
        <taxon>Bacillati</taxon>
        <taxon>Actinomycetota</taxon>
        <taxon>Actinomycetes</taxon>
        <taxon>Propionibacteriales</taxon>
        <taxon>Nocardioidaceae</taxon>
        <taxon>Nocardioides</taxon>
    </lineage>
</organism>
<proteinExistence type="inferred from homology"/>
<dbReference type="PROSITE" id="PS00775">
    <property type="entry name" value="GLYCOSYL_HYDROL_F3"/>
    <property type="match status" value="1"/>
</dbReference>
<name>A0A975T0R4_9ACTN</name>
<dbReference type="InterPro" id="IPR019800">
    <property type="entry name" value="Glyco_hydro_3_AS"/>
</dbReference>